<evidence type="ECO:0000313" key="1">
    <source>
        <dbReference type="EMBL" id="MCD7455472.1"/>
    </source>
</evidence>
<name>A0ABS8S9F6_DATST</name>
<protein>
    <submittedName>
        <fullName evidence="1">Uncharacterized protein</fullName>
    </submittedName>
</protein>
<dbReference type="Proteomes" id="UP000823775">
    <property type="component" value="Unassembled WGS sequence"/>
</dbReference>
<sequence>MVVVVVVMMEVIHMVVAGMMVGVGSGGCDGERLIAVAVVTYRFGRGGNCGNDDSGYDDDGGGSGGGGGGGDINGYNGYNYNYRCRMCGIN</sequence>
<proteinExistence type="predicted"/>
<gene>
    <name evidence="1" type="ORF">HAX54_028274</name>
</gene>
<dbReference type="EMBL" id="JACEIK010000347">
    <property type="protein sequence ID" value="MCD7455472.1"/>
    <property type="molecule type" value="Genomic_DNA"/>
</dbReference>
<reference evidence="1 2" key="1">
    <citation type="journal article" date="2021" name="BMC Genomics">
        <title>Datura genome reveals duplications of psychoactive alkaloid biosynthetic genes and high mutation rate following tissue culture.</title>
        <authorList>
            <person name="Rajewski A."/>
            <person name="Carter-House D."/>
            <person name="Stajich J."/>
            <person name="Litt A."/>
        </authorList>
    </citation>
    <scope>NUCLEOTIDE SEQUENCE [LARGE SCALE GENOMIC DNA]</scope>
    <source>
        <strain evidence="1">AR-01</strain>
    </source>
</reference>
<comment type="caution">
    <text evidence="1">The sequence shown here is derived from an EMBL/GenBank/DDBJ whole genome shotgun (WGS) entry which is preliminary data.</text>
</comment>
<organism evidence="1 2">
    <name type="scientific">Datura stramonium</name>
    <name type="common">Jimsonweed</name>
    <name type="synonym">Common thornapple</name>
    <dbReference type="NCBI Taxonomy" id="4076"/>
    <lineage>
        <taxon>Eukaryota</taxon>
        <taxon>Viridiplantae</taxon>
        <taxon>Streptophyta</taxon>
        <taxon>Embryophyta</taxon>
        <taxon>Tracheophyta</taxon>
        <taxon>Spermatophyta</taxon>
        <taxon>Magnoliopsida</taxon>
        <taxon>eudicotyledons</taxon>
        <taxon>Gunneridae</taxon>
        <taxon>Pentapetalae</taxon>
        <taxon>asterids</taxon>
        <taxon>lamiids</taxon>
        <taxon>Solanales</taxon>
        <taxon>Solanaceae</taxon>
        <taxon>Solanoideae</taxon>
        <taxon>Datureae</taxon>
        <taxon>Datura</taxon>
    </lineage>
</organism>
<accession>A0ABS8S9F6</accession>
<evidence type="ECO:0000313" key="2">
    <source>
        <dbReference type="Proteomes" id="UP000823775"/>
    </source>
</evidence>
<keyword evidence="2" id="KW-1185">Reference proteome</keyword>